<gene>
    <name evidence="3" type="ORF">HNP46_000132</name>
</gene>
<feature type="chain" id="PRO_5030921295" evidence="2">
    <location>
        <begin position="20"/>
        <end position="128"/>
    </location>
</feature>
<keyword evidence="2" id="KW-0732">Signal</keyword>
<evidence type="ECO:0000313" key="4">
    <source>
        <dbReference type="Proteomes" id="UP000566995"/>
    </source>
</evidence>
<feature type="region of interest" description="Disordered" evidence="1">
    <location>
        <begin position="42"/>
        <end position="65"/>
    </location>
</feature>
<organism evidence="3 4">
    <name type="scientific">Pseudomonas nitroreducens</name>
    <dbReference type="NCBI Taxonomy" id="46680"/>
    <lineage>
        <taxon>Bacteria</taxon>
        <taxon>Pseudomonadati</taxon>
        <taxon>Pseudomonadota</taxon>
        <taxon>Gammaproteobacteria</taxon>
        <taxon>Pseudomonadales</taxon>
        <taxon>Pseudomonadaceae</taxon>
        <taxon>Pseudomonas</taxon>
    </lineage>
</organism>
<accession>A0A7W7NYC9</accession>
<dbReference type="AlphaFoldDB" id="A0A7W7NYC9"/>
<name>A0A7W7NYC9_PSENT</name>
<protein>
    <submittedName>
        <fullName evidence="3">Uncharacterized protein</fullName>
    </submittedName>
</protein>
<evidence type="ECO:0000256" key="1">
    <source>
        <dbReference type="SAM" id="MobiDB-lite"/>
    </source>
</evidence>
<dbReference type="RefSeq" id="WP_184585591.1">
    <property type="nucleotide sequence ID" value="NZ_JACHLI010000001.1"/>
</dbReference>
<reference evidence="3 4" key="1">
    <citation type="submission" date="2020-08" db="EMBL/GenBank/DDBJ databases">
        <title>Functional genomics of gut bacteria from endangered species of beetles.</title>
        <authorList>
            <person name="Carlos-Shanley C."/>
        </authorList>
    </citation>
    <scope>NUCLEOTIDE SEQUENCE [LARGE SCALE GENOMIC DNA]</scope>
    <source>
        <strain evidence="3 4">S00179</strain>
    </source>
</reference>
<dbReference type="EMBL" id="JACHLI010000001">
    <property type="protein sequence ID" value="MBB4861321.1"/>
    <property type="molecule type" value="Genomic_DNA"/>
</dbReference>
<proteinExistence type="predicted"/>
<evidence type="ECO:0000256" key="2">
    <source>
        <dbReference type="SAM" id="SignalP"/>
    </source>
</evidence>
<dbReference type="Proteomes" id="UP000566995">
    <property type="component" value="Unassembled WGS sequence"/>
</dbReference>
<evidence type="ECO:0000313" key="3">
    <source>
        <dbReference type="EMBL" id="MBB4861321.1"/>
    </source>
</evidence>
<comment type="caution">
    <text evidence="3">The sequence shown here is derived from an EMBL/GenBank/DDBJ whole genome shotgun (WGS) entry which is preliminary data.</text>
</comment>
<feature type="signal peptide" evidence="2">
    <location>
        <begin position="1"/>
        <end position="19"/>
    </location>
</feature>
<sequence length="128" mass="13584">MFKTLIPAAFALFSAFAFADEANESHLEASGQAVPEITVANPAATSADAGQAQLQAASPHAGAPVPPLPGAEELYEAYVRNGYMPQHALLLTNWDAVQALSAVYPHLSPPAELAQKMEQLRNSYHSVK</sequence>